<proteinExistence type="predicted"/>
<dbReference type="RefSeq" id="WP_178932182.1">
    <property type="nucleotide sequence ID" value="NZ_JACBAZ010000003.1"/>
</dbReference>
<evidence type="ECO:0000313" key="3">
    <source>
        <dbReference type="EMBL" id="NWK55635.1"/>
    </source>
</evidence>
<feature type="signal peptide" evidence="1">
    <location>
        <begin position="1"/>
        <end position="21"/>
    </location>
</feature>
<dbReference type="Pfam" id="PF08450">
    <property type="entry name" value="SGL"/>
    <property type="match status" value="1"/>
</dbReference>
<keyword evidence="1" id="KW-0732">Signal</keyword>
<name>A0A851GKD5_9BACT</name>
<evidence type="ECO:0000256" key="1">
    <source>
        <dbReference type="SAM" id="SignalP"/>
    </source>
</evidence>
<accession>A0A851GKD5</accession>
<evidence type="ECO:0000313" key="4">
    <source>
        <dbReference type="Proteomes" id="UP000557872"/>
    </source>
</evidence>
<dbReference type="EMBL" id="JACBAZ010000003">
    <property type="protein sequence ID" value="NWK55635.1"/>
    <property type="molecule type" value="Genomic_DNA"/>
</dbReference>
<dbReference type="SUPFAM" id="SSF63829">
    <property type="entry name" value="Calcium-dependent phosphotriesterase"/>
    <property type="match status" value="1"/>
</dbReference>
<dbReference type="InterPro" id="IPR013658">
    <property type="entry name" value="SGL"/>
</dbReference>
<reference evidence="3 4" key="1">
    <citation type="submission" date="2020-07" db="EMBL/GenBank/DDBJ databases">
        <title>Roseicoccus Jingziensis gen. nov., sp. nov., isolated from coastal seawater.</title>
        <authorList>
            <person name="Feng X."/>
        </authorList>
    </citation>
    <scope>NUCLEOTIDE SEQUENCE [LARGE SCALE GENOMIC DNA]</scope>
    <source>
        <strain evidence="3 4">N1E253</strain>
    </source>
</reference>
<dbReference type="Gene3D" id="2.120.10.30">
    <property type="entry name" value="TolB, C-terminal domain"/>
    <property type="match status" value="1"/>
</dbReference>
<keyword evidence="4" id="KW-1185">Reference proteome</keyword>
<feature type="domain" description="SMP-30/Gluconolactonase/LRE-like region" evidence="2">
    <location>
        <begin position="109"/>
        <end position="241"/>
    </location>
</feature>
<sequence length="353" mass="39122">MINYSILTACVCSALSLTVSAVSPTFKKESLEVKPSMFSNLGDTFTVPDGLALDAQNNIVLSVPNYIDYKKVGGSKIVTLDAKGNIIDSFNDLPPSKVTGMVHPMGIGFGPDGHLYIADNQYFSNTDHQSRVLRLRYKNGKPTQCEVVIEGTELSNAVRWQGDYLYLSDTVITLEGKKNQSGVYRFHINELKGAPLKVDKKKHLLVTYTGETGFGADGVTFDKAGNMYCGLFGDGQVFKTSFHKDGSVQKTTRIINDPAFECCDGIICDKETNKIYLTNSAMNSVWIYDITSNSMQRLWQNADDTGETGLLDQPCEPIIRGEELLIVNFDMTFPGLMNRENDEVNHISKFQIK</sequence>
<dbReference type="InterPro" id="IPR011042">
    <property type="entry name" value="6-blade_b-propeller_TolB-like"/>
</dbReference>
<dbReference type="Proteomes" id="UP000557872">
    <property type="component" value="Unassembled WGS sequence"/>
</dbReference>
<dbReference type="AlphaFoldDB" id="A0A851GKD5"/>
<comment type="caution">
    <text evidence="3">The sequence shown here is derived from an EMBL/GenBank/DDBJ whole genome shotgun (WGS) entry which is preliminary data.</text>
</comment>
<feature type="chain" id="PRO_5032738070" evidence="1">
    <location>
        <begin position="22"/>
        <end position="353"/>
    </location>
</feature>
<evidence type="ECO:0000259" key="2">
    <source>
        <dbReference type="Pfam" id="PF08450"/>
    </source>
</evidence>
<protein>
    <submittedName>
        <fullName evidence="3">SMP-30/gluconolactonase/LRE family protein</fullName>
    </submittedName>
</protein>
<organism evidence="3 4">
    <name type="scientific">Oceaniferula marina</name>
    <dbReference type="NCBI Taxonomy" id="2748318"/>
    <lineage>
        <taxon>Bacteria</taxon>
        <taxon>Pseudomonadati</taxon>
        <taxon>Verrucomicrobiota</taxon>
        <taxon>Verrucomicrobiia</taxon>
        <taxon>Verrucomicrobiales</taxon>
        <taxon>Verrucomicrobiaceae</taxon>
        <taxon>Oceaniferula</taxon>
    </lineage>
</organism>
<gene>
    <name evidence="3" type="ORF">HW115_08430</name>
</gene>